<name>A0A383A472_9ZZZZ</name>
<gene>
    <name evidence="1" type="ORF">METZ01_LOCUS455265</name>
</gene>
<organism evidence="1">
    <name type="scientific">marine metagenome</name>
    <dbReference type="NCBI Taxonomy" id="408172"/>
    <lineage>
        <taxon>unclassified sequences</taxon>
        <taxon>metagenomes</taxon>
        <taxon>ecological metagenomes</taxon>
    </lineage>
</organism>
<dbReference type="EMBL" id="UINC01188951">
    <property type="protein sequence ID" value="SVE02411.1"/>
    <property type="molecule type" value="Genomic_DNA"/>
</dbReference>
<proteinExistence type="predicted"/>
<dbReference type="AlphaFoldDB" id="A0A383A472"/>
<accession>A0A383A472</accession>
<sequence>MDMIKQDQKEGVRTARNYYMFLRLASFV</sequence>
<reference evidence="1" key="1">
    <citation type="submission" date="2018-05" db="EMBL/GenBank/DDBJ databases">
        <authorList>
            <person name="Lanie J.A."/>
            <person name="Ng W.-L."/>
            <person name="Kazmierczak K.M."/>
            <person name="Andrzejewski T.M."/>
            <person name="Davidsen T.M."/>
            <person name="Wayne K.J."/>
            <person name="Tettelin H."/>
            <person name="Glass J.I."/>
            <person name="Rusch D."/>
            <person name="Podicherti R."/>
            <person name="Tsui H.-C.T."/>
            <person name="Winkler M.E."/>
        </authorList>
    </citation>
    <scope>NUCLEOTIDE SEQUENCE</scope>
</reference>
<protein>
    <submittedName>
        <fullName evidence="1">Uncharacterized protein</fullName>
    </submittedName>
</protein>
<evidence type="ECO:0000313" key="1">
    <source>
        <dbReference type="EMBL" id="SVE02411.1"/>
    </source>
</evidence>